<gene>
    <name evidence="8 12" type="primary">purL</name>
    <name evidence="12" type="ORF">EVJ46_09770</name>
</gene>
<feature type="binding site" evidence="8">
    <location>
        <position position="119"/>
    </location>
    <ligand>
        <name>ATP</name>
        <dbReference type="ChEBI" id="CHEBI:30616"/>
    </ligand>
</feature>
<dbReference type="UniPathway" id="UPA00074">
    <property type="reaction ID" value="UER00128"/>
</dbReference>
<dbReference type="InterPro" id="IPR010074">
    <property type="entry name" value="PRibForGlyAmidine_synth_PurL"/>
</dbReference>
<feature type="active site" description="Proton acceptor" evidence="8">
    <location>
        <position position="123"/>
    </location>
</feature>
<keyword evidence="1 8" id="KW-0963">Cytoplasm</keyword>
<keyword evidence="7 8" id="KW-0460">Magnesium</keyword>
<evidence type="ECO:0000256" key="6">
    <source>
        <dbReference type="ARBA" id="ARBA00022840"/>
    </source>
</evidence>
<evidence type="ECO:0000256" key="5">
    <source>
        <dbReference type="ARBA" id="ARBA00022755"/>
    </source>
</evidence>
<feature type="binding site" evidence="8">
    <location>
        <position position="601"/>
    </location>
    <ligand>
        <name>ATP</name>
        <dbReference type="ChEBI" id="CHEBI:30616"/>
    </ligand>
</feature>
<evidence type="ECO:0000256" key="4">
    <source>
        <dbReference type="ARBA" id="ARBA00022741"/>
    </source>
</evidence>
<feature type="binding site" evidence="8">
    <location>
        <position position="602"/>
    </location>
    <ligand>
        <name>Mg(2+)</name>
        <dbReference type="ChEBI" id="CHEBI:18420"/>
        <label>1</label>
    </ligand>
</feature>
<feature type="binding site" evidence="8">
    <location>
        <position position="80"/>
    </location>
    <ligand>
        <name>ATP</name>
        <dbReference type="ChEBI" id="CHEBI:30616"/>
    </ligand>
</feature>
<comment type="subcellular location">
    <subcellularLocation>
        <location evidence="8">Cytoplasm</location>
    </subcellularLocation>
</comment>
<dbReference type="Gene3D" id="3.30.1330.10">
    <property type="entry name" value="PurM-like, N-terminal domain"/>
    <property type="match status" value="2"/>
</dbReference>
<feature type="binding site" evidence="8">
    <location>
        <position position="121"/>
    </location>
    <ligand>
        <name>Mg(2+)</name>
        <dbReference type="ChEBI" id="CHEBI:18420"/>
        <label>1</label>
    </ligand>
</feature>
<accession>A0A519BEW4</accession>
<feature type="binding site" evidence="8">
    <location>
        <position position="268"/>
    </location>
    <ligand>
        <name>substrate</name>
    </ligand>
</feature>
<feature type="domain" description="PurM-like N-terminal" evidence="9">
    <location>
        <begin position="102"/>
        <end position="217"/>
    </location>
</feature>
<dbReference type="EC" id="6.3.5.3" evidence="8"/>
<sequence>MIITDDSSTDNSYKSDNDRSGNYIDNANASASVHLPVSKDYAQFGLSFEEYKKINDTIKREPDDFELGIFSAMWSEHCSYKSTKIHLKNLPSKGDAVIIGPGENAGVVKFDGDYVLVFKMESHNHPSFIEPFEGAATGVGGIMRDIFTMGARPIANLNSLRFGNFNHPRTPYYLSEVVKGIGFYGNCMGVPTVGGEVVFDSCYDNNILVNAFTIGIAKKDAIFLSSACEEGNFVVYVGSATGMDGINGATMASGEFDSSKAKKRSTVQVGDPFTEKLLLEACLEAMDKKLIVSIQDMGAAGLTSSSFEMSENSGKGMILNMDKIPLRAAGMTPLDIMLSESQERMLIACEKGKYDELEGIFKKWDLNCVIIGEVTKEKTIQFIYKSKPYHTLSVEAVVNGPSYDRPSAVPLYMKDIKQFLPDEYRMPKNFNSVAERIISHPNIASKHFIYRQYDYQIGTNTLAGPGSSCAVLRYKEFNASTDSINSANPADLSLDDLTNQADLSSGYLTNQADLKADLSSGIILNSNCNSKYCYLNPYKGAMLAVIECARNISACGGTPVAITDCLNFASPEDPEIMWQFKEAIRGITDAALKFNTPAVSGNVSLYNETAGAGKIYPTPVIAMVGYIDDAGKAINSNYKDEGDNVYLLGRLSGNLGGSLFMELVHNDFMQEPLSIDMDYELKLQSCLRGLIDGKLLKSAADISEGGLFTAVAEPAISSDKNLGVIAEVHRDGLRNDMILFSEFEQAFIISANPSNEHKIYEFAKNAGIEIEKIGIIVKDIIKFNNIIELKSGKIKERYYNAVEKLFGK</sequence>
<feature type="binding site" evidence="8">
    <location>
        <position position="296"/>
    </location>
    <ligand>
        <name>Mg(2+)</name>
        <dbReference type="ChEBI" id="CHEBI:18420"/>
        <label>2</label>
    </ligand>
</feature>
<feature type="domain" description="Phosphoribosylformylglycinamidine synthase linker" evidence="11">
    <location>
        <begin position="39"/>
        <end position="81"/>
    </location>
</feature>
<dbReference type="GO" id="GO:0000287">
    <property type="term" value="F:magnesium ion binding"/>
    <property type="evidence" value="ECO:0007669"/>
    <property type="project" value="UniProtKB-UniRule"/>
</dbReference>
<dbReference type="Gene3D" id="3.90.650.10">
    <property type="entry name" value="PurM-like C-terminal domain"/>
    <property type="match status" value="2"/>
</dbReference>
<evidence type="ECO:0000256" key="3">
    <source>
        <dbReference type="ARBA" id="ARBA00022723"/>
    </source>
</evidence>
<feature type="binding site" evidence="8">
    <location>
        <position position="564"/>
    </location>
    <ligand>
        <name>ATP</name>
        <dbReference type="ChEBI" id="CHEBI:30616"/>
    </ligand>
</feature>
<dbReference type="CDD" id="cd02203">
    <property type="entry name" value="PurL_repeat1"/>
    <property type="match status" value="1"/>
</dbReference>
<feature type="active site" evidence="8">
    <location>
        <position position="77"/>
    </location>
</feature>
<dbReference type="EMBL" id="SGBC01000004">
    <property type="protein sequence ID" value="RZD15797.1"/>
    <property type="molecule type" value="Genomic_DNA"/>
</dbReference>
<dbReference type="AlphaFoldDB" id="A0A519BEW4"/>
<comment type="function">
    <text evidence="8">Part of the phosphoribosylformylglycinamidine synthase complex involved in the purines biosynthetic pathway. Catalyzes the ATP-dependent conversion of formylglycinamide ribonucleotide (FGAR) and glutamine to yield formylglycinamidine ribonucleotide (FGAM) and glutamate. The FGAM synthase complex is composed of three subunits. PurQ produces an ammonia molecule by converting glutamine to glutamate. PurL transfers the ammonia molecule to FGAR to form FGAM in an ATP-dependent manner. PurS interacts with PurQ and PurL and is thought to assist in the transfer of the ammonia molecule from PurQ to PurL.</text>
</comment>
<feature type="binding site" evidence="8">
    <location>
        <begin position="340"/>
        <end position="342"/>
    </location>
    <ligand>
        <name>substrate</name>
    </ligand>
</feature>
<dbReference type="HAMAP" id="MF_00420">
    <property type="entry name" value="PurL_2"/>
    <property type="match status" value="1"/>
</dbReference>
<evidence type="ECO:0000313" key="12">
    <source>
        <dbReference type="EMBL" id="RZD15797.1"/>
    </source>
</evidence>
<comment type="pathway">
    <text evidence="8">Purine metabolism; IMP biosynthesis via de novo pathway; 5-amino-1-(5-phospho-D-ribosyl)imidazole from N(2)-formyl-N(1)-(5-phospho-D-ribosyl)glycinamide: step 1/2.</text>
</comment>
<dbReference type="GO" id="GO:0005524">
    <property type="term" value="F:ATP binding"/>
    <property type="evidence" value="ECO:0007669"/>
    <property type="project" value="UniProtKB-UniRule"/>
</dbReference>
<keyword evidence="5 8" id="KW-0658">Purine biosynthesis</keyword>
<feature type="domain" description="PurM-like C-terminal" evidence="10">
    <location>
        <begin position="229"/>
        <end position="384"/>
    </location>
</feature>
<evidence type="ECO:0000259" key="10">
    <source>
        <dbReference type="Pfam" id="PF02769"/>
    </source>
</evidence>
<feature type="binding site" evidence="8">
    <location>
        <position position="604"/>
    </location>
    <ligand>
        <name>substrate</name>
    </ligand>
</feature>
<dbReference type="InterPro" id="IPR036921">
    <property type="entry name" value="PurM-like_N_sf"/>
</dbReference>
<keyword evidence="6 8" id="KW-0067">ATP-binding</keyword>
<dbReference type="InterPro" id="IPR041609">
    <property type="entry name" value="PurL_linker"/>
</dbReference>
<feature type="binding site" evidence="8">
    <location>
        <position position="144"/>
    </location>
    <ligand>
        <name>substrate</name>
    </ligand>
</feature>
<dbReference type="GO" id="GO:0006189">
    <property type="term" value="P:'de novo' IMP biosynthetic process"/>
    <property type="evidence" value="ECO:0007669"/>
    <property type="project" value="UniProtKB-UniRule"/>
</dbReference>
<keyword evidence="2 8" id="KW-0436">Ligase</keyword>
<dbReference type="PIRSF" id="PIRSF001587">
    <property type="entry name" value="FGAM_synthase_II"/>
    <property type="match status" value="1"/>
</dbReference>
<dbReference type="GO" id="GO:0005737">
    <property type="term" value="C:cytoplasm"/>
    <property type="evidence" value="ECO:0007669"/>
    <property type="project" value="UniProtKB-SubCell"/>
</dbReference>
<comment type="similarity">
    <text evidence="8">Belongs to the FGAMS family.</text>
</comment>
<keyword evidence="3 8" id="KW-0479">Metal-binding</keyword>
<dbReference type="FunFam" id="3.30.1330.10:FF:000004">
    <property type="entry name" value="Phosphoribosylformylglycinamidine synthase subunit PurL"/>
    <property type="match status" value="1"/>
</dbReference>
<dbReference type="PANTHER" id="PTHR43555">
    <property type="entry name" value="PHOSPHORIBOSYLFORMYLGLYCINAMIDINE SYNTHASE SUBUNIT PURL"/>
    <property type="match status" value="1"/>
</dbReference>
<dbReference type="InterPro" id="IPR036676">
    <property type="entry name" value="PurM-like_C_sf"/>
</dbReference>
<dbReference type="Pfam" id="PF02769">
    <property type="entry name" value="AIRS_C"/>
    <property type="match status" value="2"/>
</dbReference>
<dbReference type="SUPFAM" id="SSF55326">
    <property type="entry name" value="PurM N-terminal domain-like"/>
    <property type="match status" value="2"/>
</dbReference>
<protein>
    <recommendedName>
        <fullName evidence="8">Phosphoribosylformylglycinamidine synthase subunit PurL</fullName>
        <shortName evidence="8">FGAM synthase</shortName>
        <ecNumber evidence="8">6.3.5.3</ecNumber>
    </recommendedName>
    <alternativeName>
        <fullName evidence="8">Formylglycinamide ribonucleotide amidotransferase subunit II</fullName>
        <shortName evidence="8">FGAR amidotransferase II</shortName>
        <shortName evidence="8">FGAR-AT II</shortName>
    </alternativeName>
    <alternativeName>
        <fullName evidence="8">Glutamine amidotransferase PurL</fullName>
    </alternativeName>
    <alternativeName>
        <fullName evidence="8">Phosphoribosylformylglycinamidine synthase subunit II</fullName>
    </alternativeName>
</protein>
<evidence type="ECO:0000256" key="1">
    <source>
        <dbReference type="ARBA" id="ARBA00022490"/>
    </source>
</evidence>
<comment type="caution">
    <text evidence="12">The sequence shown here is derived from an EMBL/GenBank/DDBJ whole genome shotgun (WGS) entry which is preliminary data.</text>
</comment>
<dbReference type="Pfam" id="PF00586">
    <property type="entry name" value="AIRS"/>
    <property type="match status" value="2"/>
</dbReference>
<dbReference type="InterPro" id="IPR016188">
    <property type="entry name" value="PurM-like_N"/>
</dbReference>
<evidence type="ECO:0000256" key="2">
    <source>
        <dbReference type="ARBA" id="ARBA00022598"/>
    </source>
</evidence>
<dbReference type="NCBIfam" id="NF002290">
    <property type="entry name" value="PRK01213.1"/>
    <property type="match status" value="1"/>
</dbReference>
<comment type="caution">
    <text evidence="8">Lacks conserved residue(s) required for the propagation of feature annotation.</text>
</comment>
<feature type="domain" description="PurM-like C-terminal" evidence="10">
    <location>
        <begin position="641"/>
        <end position="779"/>
    </location>
</feature>
<dbReference type="CDD" id="cd02204">
    <property type="entry name" value="PurL_repeat2"/>
    <property type="match status" value="1"/>
</dbReference>
<feature type="binding site" evidence="8">
    <location>
        <begin position="122"/>
        <end position="125"/>
    </location>
    <ligand>
        <name>substrate</name>
    </ligand>
</feature>
<keyword evidence="4 8" id="KW-0547">Nucleotide-binding</keyword>
<reference evidence="12 13" key="1">
    <citation type="journal article" date="2019" name="ISME J.">
        <title>Insights into ecological role of a new deltaproteobacterial order Candidatus Acidulodesulfobacterales by metagenomics and metatranscriptomics.</title>
        <authorList>
            <person name="Tan S."/>
            <person name="Liu J."/>
            <person name="Fang Y."/>
            <person name="Hedlund B.P."/>
            <person name="Lian Z.H."/>
            <person name="Huang L.Y."/>
            <person name="Li J.T."/>
            <person name="Huang L.N."/>
            <person name="Li W.J."/>
            <person name="Jiang H.C."/>
            <person name="Dong H.L."/>
            <person name="Shu W.S."/>
        </authorList>
    </citation>
    <scope>NUCLEOTIDE SEQUENCE [LARGE SCALE GENOMIC DNA]</scope>
    <source>
        <strain evidence="12">AP2</strain>
    </source>
</reference>
<proteinExistence type="inferred from homology"/>
<dbReference type="GO" id="GO:0004642">
    <property type="term" value="F:phosphoribosylformylglycinamidine synthase activity"/>
    <property type="evidence" value="ECO:0007669"/>
    <property type="project" value="UniProtKB-UniRule"/>
</dbReference>
<dbReference type="InterPro" id="IPR010918">
    <property type="entry name" value="PurM-like_C_dom"/>
</dbReference>
<dbReference type="SUPFAM" id="SSF56042">
    <property type="entry name" value="PurM C-terminal domain-like"/>
    <property type="match status" value="2"/>
</dbReference>
<dbReference type="PANTHER" id="PTHR43555:SF1">
    <property type="entry name" value="PHOSPHORIBOSYLFORMYLGLYCINAMIDINE SYNTHASE SUBUNIT PURL"/>
    <property type="match status" value="1"/>
</dbReference>
<comment type="catalytic activity">
    <reaction evidence="8">
        <text>N(2)-formyl-N(1)-(5-phospho-beta-D-ribosyl)glycinamide + L-glutamine + ATP + H2O = 2-formamido-N(1)-(5-O-phospho-beta-D-ribosyl)acetamidine + L-glutamate + ADP + phosphate + H(+)</text>
        <dbReference type="Rhea" id="RHEA:17129"/>
        <dbReference type="ChEBI" id="CHEBI:15377"/>
        <dbReference type="ChEBI" id="CHEBI:15378"/>
        <dbReference type="ChEBI" id="CHEBI:29985"/>
        <dbReference type="ChEBI" id="CHEBI:30616"/>
        <dbReference type="ChEBI" id="CHEBI:43474"/>
        <dbReference type="ChEBI" id="CHEBI:58359"/>
        <dbReference type="ChEBI" id="CHEBI:147286"/>
        <dbReference type="ChEBI" id="CHEBI:147287"/>
        <dbReference type="ChEBI" id="CHEBI:456216"/>
        <dbReference type="EC" id="6.3.5.3"/>
    </reaction>
</comment>
<evidence type="ECO:0000259" key="9">
    <source>
        <dbReference type="Pfam" id="PF00586"/>
    </source>
</evidence>
<evidence type="ECO:0000313" key="13">
    <source>
        <dbReference type="Proteomes" id="UP000316562"/>
    </source>
</evidence>
<feature type="domain" description="PurM-like N-terminal" evidence="9">
    <location>
        <begin position="519"/>
        <end position="626"/>
    </location>
</feature>
<comment type="subunit">
    <text evidence="8">Monomer. Part of the FGAM synthase complex composed of 1 PurL, 1 PurQ and 2 PurS subunits.</text>
</comment>
<evidence type="ECO:0000256" key="7">
    <source>
        <dbReference type="ARBA" id="ARBA00022842"/>
    </source>
</evidence>
<evidence type="ECO:0000259" key="11">
    <source>
        <dbReference type="Pfam" id="PF18072"/>
    </source>
</evidence>
<evidence type="ECO:0000256" key="8">
    <source>
        <dbReference type="HAMAP-Rule" id="MF_00420"/>
    </source>
</evidence>
<dbReference type="NCBIfam" id="TIGR01736">
    <property type="entry name" value="FGAM_synth_II"/>
    <property type="match status" value="1"/>
</dbReference>
<organism evidence="12 13">
    <name type="scientific">Acididesulfobacter guangdongensis</name>
    <dbReference type="NCBI Taxonomy" id="2597225"/>
    <lineage>
        <taxon>Bacteria</taxon>
        <taxon>Deltaproteobacteria</taxon>
        <taxon>Candidatus Acidulodesulfobacterales</taxon>
        <taxon>Candidatus Acididesulfobacter</taxon>
    </lineage>
</organism>
<dbReference type="Pfam" id="PF18072">
    <property type="entry name" value="FGAR-AT_linker"/>
    <property type="match status" value="1"/>
</dbReference>
<name>A0A519BEW4_ACIG2</name>
<feature type="binding site" evidence="8">
    <location>
        <position position="145"/>
    </location>
    <ligand>
        <name>Mg(2+)</name>
        <dbReference type="ChEBI" id="CHEBI:18420"/>
        <label>2</label>
    </ligand>
</feature>
<dbReference type="Proteomes" id="UP000316562">
    <property type="component" value="Unassembled WGS sequence"/>
</dbReference>